<dbReference type="InterPro" id="IPR011011">
    <property type="entry name" value="Znf_FYVE_PHD"/>
</dbReference>
<proteinExistence type="predicted"/>
<protein>
    <submittedName>
        <fullName evidence="1">Uncharacterized protein</fullName>
    </submittedName>
</protein>
<accession>A0A7J7J2X5</accession>
<name>A0A7J7J2X5_BUGNE</name>
<dbReference type="EMBL" id="VXIV02003162">
    <property type="protein sequence ID" value="KAF6020550.1"/>
    <property type="molecule type" value="Genomic_DNA"/>
</dbReference>
<organism evidence="1 2">
    <name type="scientific">Bugula neritina</name>
    <name type="common">Brown bryozoan</name>
    <name type="synonym">Sertularia neritina</name>
    <dbReference type="NCBI Taxonomy" id="10212"/>
    <lineage>
        <taxon>Eukaryota</taxon>
        <taxon>Metazoa</taxon>
        <taxon>Spiralia</taxon>
        <taxon>Lophotrochozoa</taxon>
        <taxon>Bryozoa</taxon>
        <taxon>Gymnolaemata</taxon>
        <taxon>Cheilostomatida</taxon>
        <taxon>Flustrina</taxon>
        <taxon>Buguloidea</taxon>
        <taxon>Bugulidae</taxon>
        <taxon>Bugula</taxon>
    </lineage>
</organism>
<sequence>MKNAPSWLAVENKNKKSKKKADFKWIECNLCALWFHSTCQDLKVSEATAIVKLASKGVKWNRSGRQKAIQGQSPSIIPQMSKLSCLQQMVEKLNEKVDEYQHYATEQVQCLKKSGWRQ</sequence>
<keyword evidence="2" id="KW-1185">Reference proteome</keyword>
<dbReference type="Gene3D" id="3.30.40.10">
    <property type="entry name" value="Zinc/RING finger domain, C3HC4 (zinc finger)"/>
    <property type="match status" value="1"/>
</dbReference>
<evidence type="ECO:0000313" key="1">
    <source>
        <dbReference type="EMBL" id="KAF6020550.1"/>
    </source>
</evidence>
<dbReference type="AlphaFoldDB" id="A0A7J7J2X5"/>
<comment type="caution">
    <text evidence="1">The sequence shown here is derived from an EMBL/GenBank/DDBJ whole genome shotgun (WGS) entry which is preliminary data.</text>
</comment>
<gene>
    <name evidence="1" type="ORF">EB796_021141</name>
</gene>
<dbReference type="Proteomes" id="UP000593567">
    <property type="component" value="Unassembled WGS sequence"/>
</dbReference>
<dbReference type="InterPro" id="IPR013083">
    <property type="entry name" value="Znf_RING/FYVE/PHD"/>
</dbReference>
<evidence type="ECO:0000313" key="2">
    <source>
        <dbReference type="Proteomes" id="UP000593567"/>
    </source>
</evidence>
<dbReference type="SUPFAM" id="SSF57903">
    <property type="entry name" value="FYVE/PHD zinc finger"/>
    <property type="match status" value="1"/>
</dbReference>
<reference evidence="1" key="1">
    <citation type="submission" date="2020-06" db="EMBL/GenBank/DDBJ databases">
        <title>Draft genome of Bugula neritina, a colonial animal packing powerful symbionts and potential medicines.</title>
        <authorList>
            <person name="Rayko M."/>
        </authorList>
    </citation>
    <scope>NUCLEOTIDE SEQUENCE [LARGE SCALE GENOMIC DNA]</scope>
    <source>
        <strain evidence="1">Kwan_BN1</strain>
    </source>
</reference>